<sequence>MSSFTVTEPHPTVAQGSLVRVGRGGYANHVRAPLTTPATGVPSVSKPMPPSTDRKIRTGRGGFANLHSASDLPPVSFDEQYKLQSHIEDSSTKVLGARGGWGNIAKDSKTSSSQRKSSDASSQHSGSSSGSTSSVRSGFLKRLTSISSKGPNP</sequence>
<dbReference type="Pfam" id="PF12223">
    <property type="entry name" value="DUF3602"/>
    <property type="match status" value="1"/>
</dbReference>
<dbReference type="InParanoid" id="W3X615"/>
<feature type="region of interest" description="Disordered" evidence="1">
    <location>
        <begin position="29"/>
        <end position="71"/>
    </location>
</feature>
<dbReference type="OrthoDB" id="5424462at2759"/>
<dbReference type="PANTHER" id="PTHR34693:SF2">
    <property type="entry name" value="DUF3602 DOMAIN-CONTAINING PROTEIN"/>
    <property type="match status" value="1"/>
</dbReference>
<evidence type="ECO:0000313" key="2">
    <source>
        <dbReference type="EMBL" id="ETS81568.1"/>
    </source>
</evidence>
<gene>
    <name evidence="2" type="ORF">PFICI_06570</name>
</gene>
<dbReference type="Proteomes" id="UP000030651">
    <property type="component" value="Unassembled WGS sequence"/>
</dbReference>
<dbReference type="OMA" id="WGKIRGM"/>
<feature type="region of interest" description="Disordered" evidence="1">
    <location>
        <begin position="94"/>
        <end position="153"/>
    </location>
</feature>
<feature type="compositionally biased region" description="Polar residues" evidence="1">
    <location>
        <begin position="144"/>
        <end position="153"/>
    </location>
</feature>
<dbReference type="RefSeq" id="XP_007833342.1">
    <property type="nucleotide sequence ID" value="XM_007835151.1"/>
</dbReference>
<dbReference type="KEGG" id="pfy:PFICI_06570"/>
<dbReference type="HOGENOM" id="CLU_101051_0_1_1"/>
<feature type="compositionally biased region" description="Low complexity" evidence="1">
    <location>
        <begin position="110"/>
        <end position="138"/>
    </location>
</feature>
<keyword evidence="3" id="KW-1185">Reference proteome</keyword>
<dbReference type="GeneID" id="19271583"/>
<dbReference type="EMBL" id="KI912112">
    <property type="protein sequence ID" value="ETS81568.1"/>
    <property type="molecule type" value="Genomic_DNA"/>
</dbReference>
<protein>
    <submittedName>
        <fullName evidence="2">Uncharacterized protein</fullName>
    </submittedName>
</protein>
<proteinExistence type="predicted"/>
<dbReference type="PANTHER" id="PTHR34693">
    <property type="entry name" value="PROTEIN PAR32"/>
    <property type="match status" value="1"/>
</dbReference>
<accession>W3X615</accession>
<reference evidence="3" key="1">
    <citation type="journal article" date="2015" name="BMC Genomics">
        <title>Genomic and transcriptomic analysis of the endophytic fungus Pestalotiopsis fici reveals its lifestyle and high potential for synthesis of natural products.</title>
        <authorList>
            <person name="Wang X."/>
            <person name="Zhang X."/>
            <person name="Liu L."/>
            <person name="Xiang M."/>
            <person name="Wang W."/>
            <person name="Sun X."/>
            <person name="Che Y."/>
            <person name="Guo L."/>
            <person name="Liu G."/>
            <person name="Guo L."/>
            <person name="Wang C."/>
            <person name="Yin W.B."/>
            <person name="Stadler M."/>
            <person name="Zhang X."/>
            <person name="Liu X."/>
        </authorList>
    </citation>
    <scope>NUCLEOTIDE SEQUENCE [LARGE SCALE GENOMIC DNA]</scope>
    <source>
        <strain evidence="3">W106-1 / CGMCC3.15140</strain>
    </source>
</reference>
<organism evidence="2 3">
    <name type="scientific">Pestalotiopsis fici (strain W106-1 / CGMCC3.15140)</name>
    <dbReference type="NCBI Taxonomy" id="1229662"/>
    <lineage>
        <taxon>Eukaryota</taxon>
        <taxon>Fungi</taxon>
        <taxon>Dikarya</taxon>
        <taxon>Ascomycota</taxon>
        <taxon>Pezizomycotina</taxon>
        <taxon>Sordariomycetes</taxon>
        <taxon>Xylariomycetidae</taxon>
        <taxon>Amphisphaeriales</taxon>
        <taxon>Sporocadaceae</taxon>
        <taxon>Pestalotiopsis</taxon>
    </lineage>
</organism>
<evidence type="ECO:0000256" key="1">
    <source>
        <dbReference type="SAM" id="MobiDB-lite"/>
    </source>
</evidence>
<dbReference type="InterPro" id="IPR022024">
    <property type="entry name" value="DUF3602"/>
</dbReference>
<dbReference type="InterPro" id="IPR053203">
    <property type="entry name" value="Cisplatin_resist-associated"/>
</dbReference>
<dbReference type="AlphaFoldDB" id="W3X615"/>
<name>W3X615_PESFW</name>
<evidence type="ECO:0000313" key="3">
    <source>
        <dbReference type="Proteomes" id="UP000030651"/>
    </source>
</evidence>